<dbReference type="PANTHER" id="PTHR37829">
    <property type="entry name" value="PHAGE-LIKE ELEMENT PBSX PROTEIN XKDT"/>
    <property type="match status" value="1"/>
</dbReference>
<feature type="domain" description="Baseplate J-like central" evidence="2">
    <location>
        <begin position="182"/>
        <end position="261"/>
    </location>
</feature>
<comment type="caution">
    <text evidence="4">The sequence shown here is derived from an EMBL/GenBank/DDBJ whole genome shotgun (WGS) entry which is preliminary data.</text>
</comment>
<dbReference type="Pfam" id="PF26079">
    <property type="entry name" value="Baseplate_J_C"/>
    <property type="match status" value="1"/>
</dbReference>
<organism evidence="4 5">
    <name type="scientific">Cohnella boryungensis</name>
    <dbReference type="NCBI Taxonomy" id="768479"/>
    <lineage>
        <taxon>Bacteria</taxon>
        <taxon>Bacillati</taxon>
        <taxon>Bacillota</taxon>
        <taxon>Bacilli</taxon>
        <taxon>Bacillales</taxon>
        <taxon>Paenibacillaceae</taxon>
        <taxon>Cohnella</taxon>
    </lineage>
</organism>
<gene>
    <name evidence="4" type="ORF">ACFO1S_20465</name>
</gene>
<dbReference type="PANTHER" id="PTHR37829:SF3">
    <property type="entry name" value="PROTEIN JAYE-RELATED"/>
    <property type="match status" value="1"/>
</dbReference>
<dbReference type="Proteomes" id="UP001595755">
    <property type="component" value="Unassembled WGS sequence"/>
</dbReference>
<dbReference type="Pfam" id="PF26078">
    <property type="entry name" value="Baseplate_J_M"/>
    <property type="match status" value="1"/>
</dbReference>
<accession>A0ABV8SG05</accession>
<dbReference type="InterPro" id="IPR058530">
    <property type="entry name" value="Baseplate_J-like_C"/>
</dbReference>
<evidence type="ECO:0000313" key="4">
    <source>
        <dbReference type="EMBL" id="MFC4305808.1"/>
    </source>
</evidence>
<evidence type="ECO:0000256" key="1">
    <source>
        <dbReference type="ARBA" id="ARBA00038087"/>
    </source>
</evidence>
<keyword evidence="5" id="KW-1185">Reference proteome</keyword>
<dbReference type="InterPro" id="IPR052399">
    <property type="entry name" value="Phage_Baseplate_Assmbl_Protein"/>
</dbReference>
<protein>
    <submittedName>
        <fullName evidence="4">Baseplate J/gp47 family protein</fullName>
    </submittedName>
</protein>
<evidence type="ECO:0000259" key="2">
    <source>
        <dbReference type="Pfam" id="PF26078"/>
    </source>
</evidence>
<evidence type="ECO:0000259" key="3">
    <source>
        <dbReference type="Pfam" id="PF26079"/>
    </source>
</evidence>
<reference evidence="5" key="1">
    <citation type="journal article" date="2019" name="Int. J. Syst. Evol. Microbiol.">
        <title>The Global Catalogue of Microorganisms (GCM) 10K type strain sequencing project: providing services to taxonomists for standard genome sequencing and annotation.</title>
        <authorList>
            <consortium name="The Broad Institute Genomics Platform"/>
            <consortium name="The Broad Institute Genome Sequencing Center for Infectious Disease"/>
            <person name="Wu L."/>
            <person name="Ma J."/>
        </authorList>
    </citation>
    <scope>NUCLEOTIDE SEQUENCE [LARGE SCALE GENOMIC DNA]</scope>
    <source>
        <strain evidence="5">CGMCC 4.1641</strain>
    </source>
</reference>
<comment type="similarity">
    <text evidence="1">Belongs to the Mu gp47/PBSX XkdT family.</text>
</comment>
<dbReference type="EMBL" id="JBHSED010000040">
    <property type="protein sequence ID" value="MFC4305808.1"/>
    <property type="molecule type" value="Genomic_DNA"/>
</dbReference>
<feature type="domain" description="Baseplate J-like C-terminal" evidence="3">
    <location>
        <begin position="268"/>
        <end position="357"/>
    </location>
</feature>
<sequence>MYEHMTFDFILQRMLSRVSDTIDKREGSVIYDACAPAAAELAQMYIELDVNYNLSFVDTASGEYLSRRTSEFGVNKAGATPAERKGLFYGTGNTLMDVMLGGRYAIGDLTFAVKERISAGTYRMACETPGTVGNEQFGALLPIDYVANLSRAVLVEVLVPGEDEESDDALRQRFYAAVNEPAFGGNVSDYKQRVNSIPGVGATKVYPVWQGGGTVKCTIIAADWTPPSQTLVDEVQTIMDPTVNGGQGIGQAPIDHLVTIAGVTGLTINVETTLTLAAGVTPGQVQADVEAVVASYLLELRRDWANQQQLIVRTAQVDARILTVTGIEDVAGTEINGDATNLTLGADEIPTAGTVTIHGG</sequence>
<proteinExistence type="inferred from homology"/>
<evidence type="ECO:0000313" key="5">
    <source>
        <dbReference type="Proteomes" id="UP001595755"/>
    </source>
</evidence>
<dbReference type="InterPro" id="IPR058531">
    <property type="entry name" value="Baseplate_J_M"/>
</dbReference>
<name>A0ABV8SG05_9BACL</name>
<dbReference type="RefSeq" id="WP_204601380.1">
    <property type="nucleotide sequence ID" value="NZ_JBHSED010000040.1"/>
</dbReference>